<keyword evidence="2" id="KW-1185">Reference proteome</keyword>
<reference evidence="2" key="1">
    <citation type="journal article" date="2017" name="Environ. Microbiol. Rep.">
        <title>Genetic Diversity of Marine Anaerobic Ammonium-Oxidizing Bacteria as Revealed by Genomic and Proteomic Analyses of 'Candidatus Scalindua japonica'.</title>
        <authorList>
            <person name="Oshiki M."/>
            <person name="Mizuto K."/>
            <person name="Kimura Z."/>
            <person name="Kindaichi T."/>
            <person name="Satoh H."/>
            <person name="Okabe S."/>
        </authorList>
    </citation>
    <scope>NUCLEOTIDE SEQUENCE [LARGE SCALE GENOMIC DNA]</scope>
    <source>
        <strain evidence="2">husup-a2</strain>
    </source>
</reference>
<dbReference type="OrthoDB" id="5520910at2"/>
<dbReference type="RefSeq" id="WP_096895867.1">
    <property type="nucleotide sequence ID" value="NZ_BAOS01000034.1"/>
</dbReference>
<evidence type="ECO:0000313" key="2">
    <source>
        <dbReference type="Proteomes" id="UP000218542"/>
    </source>
</evidence>
<sequence>MRQLILLIIICTLFSALTSCNKVEEVKVEKLSTSQGDETLGDAMKRASRDLRRLSSSVEGRDWVEIEMWTKELKEGIGYSCVELYMAEHRGISSEFVILGSQFYDAVRKLTESCKEHDVEAIDSKFDRLIKTCDDCHDIYKEKEGLPLMLQH</sequence>
<organism evidence="1 2">
    <name type="scientific">Candidatus Scalindua japonica</name>
    <dbReference type="NCBI Taxonomy" id="1284222"/>
    <lineage>
        <taxon>Bacteria</taxon>
        <taxon>Pseudomonadati</taxon>
        <taxon>Planctomycetota</taxon>
        <taxon>Candidatus Brocadiia</taxon>
        <taxon>Candidatus Brocadiales</taxon>
        <taxon>Candidatus Scalinduaceae</taxon>
        <taxon>Candidatus Scalindua</taxon>
    </lineage>
</organism>
<protein>
    <submittedName>
        <fullName evidence="1">Cytochrome c</fullName>
    </submittedName>
</protein>
<dbReference type="GO" id="GO:0020037">
    <property type="term" value="F:heme binding"/>
    <property type="evidence" value="ECO:0007669"/>
    <property type="project" value="InterPro"/>
</dbReference>
<dbReference type="PROSITE" id="PS51009">
    <property type="entry name" value="CYTCII"/>
    <property type="match status" value="1"/>
</dbReference>
<dbReference type="EMBL" id="BAOS01000034">
    <property type="protein sequence ID" value="GAX62476.1"/>
    <property type="molecule type" value="Genomic_DNA"/>
</dbReference>
<comment type="caution">
    <text evidence="1">The sequence shown here is derived from an EMBL/GenBank/DDBJ whole genome shotgun (WGS) entry which is preliminary data.</text>
</comment>
<dbReference type="PROSITE" id="PS51257">
    <property type="entry name" value="PROKAR_LIPOPROTEIN"/>
    <property type="match status" value="1"/>
</dbReference>
<dbReference type="GO" id="GO:0009055">
    <property type="term" value="F:electron transfer activity"/>
    <property type="evidence" value="ECO:0007669"/>
    <property type="project" value="InterPro"/>
</dbReference>
<dbReference type="GO" id="GO:0022900">
    <property type="term" value="P:electron transport chain"/>
    <property type="evidence" value="ECO:0007669"/>
    <property type="project" value="InterPro"/>
</dbReference>
<accession>A0A286U2W4</accession>
<dbReference type="AlphaFoldDB" id="A0A286U2W4"/>
<dbReference type="GO" id="GO:0005506">
    <property type="term" value="F:iron ion binding"/>
    <property type="evidence" value="ECO:0007669"/>
    <property type="project" value="InterPro"/>
</dbReference>
<dbReference type="InterPro" id="IPR010980">
    <property type="entry name" value="Cyt_c/b562"/>
</dbReference>
<dbReference type="Gene3D" id="1.20.120.10">
    <property type="entry name" value="Cytochrome c/b562"/>
    <property type="match status" value="1"/>
</dbReference>
<dbReference type="Proteomes" id="UP000218542">
    <property type="component" value="Unassembled WGS sequence"/>
</dbReference>
<evidence type="ECO:0000313" key="1">
    <source>
        <dbReference type="EMBL" id="GAX62476.1"/>
    </source>
</evidence>
<dbReference type="SUPFAM" id="SSF47175">
    <property type="entry name" value="Cytochromes"/>
    <property type="match status" value="1"/>
</dbReference>
<dbReference type="InterPro" id="IPR002321">
    <property type="entry name" value="Cyt_c_II"/>
</dbReference>
<proteinExistence type="predicted"/>
<gene>
    <name evidence="1" type="ORF">SCALIN_C34_0027</name>
</gene>
<name>A0A286U2W4_9BACT</name>